<dbReference type="PROSITE" id="PS50011">
    <property type="entry name" value="PROTEIN_KINASE_DOM"/>
    <property type="match status" value="1"/>
</dbReference>
<dbReference type="SMART" id="SM00220">
    <property type="entry name" value="S_TKc"/>
    <property type="match status" value="1"/>
</dbReference>
<dbReference type="Gene3D" id="3.60.40.10">
    <property type="entry name" value="PPM-type phosphatase domain"/>
    <property type="match status" value="1"/>
</dbReference>
<keyword evidence="4" id="KW-0418">Kinase</keyword>
<dbReference type="OrthoDB" id="9801841at2"/>
<dbReference type="InterPro" id="IPR008271">
    <property type="entry name" value="Ser/Thr_kinase_AS"/>
</dbReference>
<dbReference type="eggNOG" id="COG0515">
    <property type="taxonomic scope" value="Bacteria"/>
</dbReference>
<evidence type="ECO:0000313" key="4">
    <source>
        <dbReference type="EMBL" id="GAC15025.1"/>
    </source>
</evidence>
<dbReference type="SUPFAM" id="SSF81606">
    <property type="entry name" value="PP2C-like"/>
    <property type="match status" value="1"/>
</dbReference>
<dbReference type="InterPro" id="IPR000719">
    <property type="entry name" value="Prot_kinase_dom"/>
</dbReference>
<dbReference type="STRING" id="1127673.GLIP_2399"/>
<keyword evidence="4" id="KW-0808">Transferase</keyword>
<evidence type="ECO:0000256" key="1">
    <source>
        <dbReference type="SAM" id="Phobius"/>
    </source>
</evidence>
<dbReference type="Pfam" id="PF00069">
    <property type="entry name" value="Pkinase"/>
    <property type="match status" value="1"/>
</dbReference>
<feature type="transmembrane region" description="Helical" evidence="1">
    <location>
        <begin position="553"/>
        <end position="572"/>
    </location>
</feature>
<dbReference type="eggNOG" id="COG0631">
    <property type="taxonomic scope" value="Bacteria"/>
</dbReference>
<dbReference type="SMART" id="SM00332">
    <property type="entry name" value="PP2Cc"/>
    <property type="match status" value="1"/>
</dbReference>
<dbReference type="PANTHER" id="PTHR44167">
    <property type="entry name" value="OVARIAN-SPECIFIC SERINE/THREONINE-PROTEIN KINASE LOK-RELATED"/>
    <property type="match status" value="1"/>
</dbReference>
<evidence type="ECO:0000259" key="3">
    <source>
        <dbReference type="PROSITE" id="PS51746"/>
    </source>
</evidence>
<organism evidence="4 5">
    <name type="scientific">Aliiglaciecola lipolytica E3</name>
    <dbReference type="NCBI Taxonomy" id="1127673"/>
    <lineage>
        <taxon>Bacteria</taxon>
        <taxon>Pseudomonadati</taxon>
        <taxon>Pseudomonadota</taxon>
        <taxon>Gammaproteobacteria</taxon>
        <taxon>Alteromonadales</taxon>
        <taxon>Alteromonadaceae</taxon>
        <taxon>Aliiglaciecola</taxon>
    </lineage>
</organism>
<dbReference type="GO" id="GO:0005524">
    <property type="term" value="F:ATP binding"/>
    <property type="evidence" value="ECO:0007669"/>
    <property type="project" value="InterPro"/>
</dbReference>
<dbReference type="Gene3D" id="1.10.510.10">
    <property type="entry name" value="Transferase(Phosphotransferase) domain 1"/>
    <property type="match status" value="1"/>
</dbReference>
<dbReference type="PROSITE" id="PS00108">
    <property type="entry name" value="PROTEIN_KINASE_ST"/>
    <property type="match status" value="1"/>
</dbReference>
<keyword evidence="4" id="KW-0723">Serine/threonine-protein kinase</keyword>
<dbReference type="InterPro" id="IPR036457">
    <property type="entry name" value="PPM-type-like_dom_sf"/>
</dbReference>
<dbReference type="AlphaFoldDB" id="K6YUR7"/>
<dbReference type="Pfam" id="PF13672">
    <property type="entry name" value="PP2C_2"/>
    <property type="match status" value="1"/>
</dbReference>
<dbReference type="RefSeq" id="WP_008844830.1">
    <property type="nucleotide sequence ID" value="NZ_BAEN01000046.1"/>
</dbReference>
<accession>K6YUR7</accession>
<dbReference type="EMBL" id="BAEN01000046">
    <property type="protein sequence ID" value="GAC15025.1"/>
    <property type="molecule type" value="Genomic_DNA"/>
</dbReference>
<keyword evidence="1" id="KW-0472">Membrane</keyword>
<sequence length="575" mass="65156">MEKLHLEFGGYSTAGVKDENQDAFAAWLPKGGQLSSKGAVATIADGVSSCSKAKEAAITCATNFIQDYSQTPETWTVKRAATRVLQGLNRWCAGQHEYALGGHSQMVTTFSALIFKSTTSFLFHAGDSRICRLQNGDFEQLSTDHHARFGNKKVLSRAIGIEANLEVDFCSFELAKNDLYILTTDGVHEFIGAKQIQQMLLNWLENPTQSLESLAKNIVEKALAAGSDDNLSCLLVHVTQLPQADVNEYHRQLTRLAMPPALQEGMKLEGYRVLEQIFNGTRSSLYKVIKEDTQELFCLKTPSQYFVDDPVYLDGFLREEWIGQKLKHTNIMRITPRLDNAKFMYHVCEYIEGQTLRQWMLDNPQPSILEVRSILKQLVAALRVFQRQDMVHRDIKPENVMITKSGEVKLIDFGTVFVGAMAETQPLLEEHVPVGSVNYVAPEYLLKNQFDFRSDLFSVAVVCYEMLTGALPFKNYDTQNPSSMNVENWQYISIRKRRQELPQWLDIALAKGLAINPDLRYQAFSEFLMDVTKPNTAMLNQIEHRPLIQRHPLTLFKIIAGIEFLIIIWLIISSG</sequence>
<dbReference type="SMART" id="SM00331">
    <property type="entry name" value="PP2C_SIG"/>
    <property type="match status" value="1"/>
</dbReference>
<keyword evidence="5" id="KW-1185">Reference proteome</keyword>
<evidence type="ECO:0000259" key="2">
    <source>
        <dbReference type="PROSITE" id="PS50011"/>
    </source>
</evidence>
<dbReference type="GO" id="GO:0004674">
    <property type="term" value="F:protein serine/threonine kinase activity"/>
    <property type="evidence" value="ECO:0007669"/>
    <property type="project" value="UniProtKB-KW"/>
</dbReference>
<gene>
    <name evidence="4" type="ORF">GLIP_2399</name>
</gene>
<comment type="caution">
    <text evidence="4">The sequence shown here is derived from an EMBL/GenBank/DDBJ whole genome shotgun (WGS) entry which is preliminary data.</text>
</comment>
<dbReference type="Proteomes" id="UP000006334">
    <property type="component" value="Unassembled WGS sequence"/>
</dbReference>
<dbReference type="InterPro" id="IPR011009">
    <property type="entry name" value="Kinase-like_dom_sf"/>
</dbReference>
<dbReference type="CDD" id="cd14014">
    <property type="entry name" value="STKc_PknB_like"/>
    <property type="match status" value="1"/>
</dbReference>
<dbReference type="CDD" id="cd00143">
    <property type="entry name" value="PP2Cc"/>
    <property type="match status" value="1"/>
</dbReference>
<keyword evidence="1" id="KW-0812">Transmembrane</keyword>
<feature type="domain" description="Protein kinase" evidence="2">
    <location>
        <begin position="271"/>
        <end position="532"/>
    </location>
</feature>
<dbReference type="SUPFAM" id="SSF56112">
    <property type="entry name" value="Protein kinase-like (PK-like)"/>
    <property type="match status" value="1"/>
</dbReference>
<dbReference type="PROSITE" id="PS51746">
    <property type="entry name" value="PPM_2"/>
    <property type="match status" value="1"/>
</dbReference>
<protein>
    <submittedName>
        <fullName evidence="4">Serine/threonine protein kinase</fullName>
    </submittedName>
</protein>
<feature type="domain" description="PPM-type phosphatase" evidence="3">
    <location>
        <begin position="7"/>
        <end position="238"/>
    </location>
</feature>
<keyword evidence="1" id="KW-1133">Transmembrane helix</keyword>
<name>K6YUR7_9ALTE</name>
<proteinExistence type="predicted"/>
<reference evidence="4 5" key="1">
    <citation type="journal article" date="2017" name="Antonie Van Leeuwenhoek">
        <title>Rhizobium rhizosphaerae sp. nov., a novel species isolated from rice rhizosphere.</title>
        <authorList>
            <person name="Zhao J.J."/>
            <person name="Zhang J."/>
            <person name="Zhang R.J."/>
            <person name="Zhang C.W."/>
            <person name="Yin H.Q."/>
            <person name="Zhang X.X."/>
        </authorList>
    </citation>
    <scope>NUCLEOTIDE SEQUENCE [LARGE SCALE GENOMIC DNA]</scope>
    <source>
        <strain evidence="4 5">E3</strain>
    </source>
</reference>
<evidence type="ECO:0000313" key="5">
    <source>
        <dbReference type="Proteomes" id="UP000006334"/>
    </source>
</evidence>
<dbReference type="InterPro" id="IPR001932">
    <property type="entry name" value="PPM-type_phosphatase-like_dom"/>
</dbReference>
<dbReference type="PANTHER" id="PTHR44167:SF24">
    <property type="entry name" value="SERINE_THREONINE-PROTEIN KINASE CHK2"/>
    <property type="match status" value="1"/>
</dbReference>